<dbReference type="Proteomes" id="UP000005239">
    <property type="component" value="Unassembled WGS sequence"/>
</dbReference>
<organism evidence="2 3">
    <name type="scientific">Pristionchus pacificus</name>
    <name type="common">Parasitic nematode worm</name>
    <dbReference type="NCBI Taxonomy" id="54126"/>
    <lineage>
        <taxon>Eukaryota</taxon>
        <taxon>Metazoa</taxon>
        <taxon>Ecdysozoa</taxon>
        <taxon>Nematoda</taxon>
        <taxon>Chromadorea</taxon>
        <taxon>Rhabditida</taxon>
        <taxon>Rhabditina</taxon>
        <taxon>Diplogasteromorpha</taxon>
        <taxon>Diplogasteroidea</taxon>
        <taxon>Neodiplogasteridae</taxon>
        <taxon>Pristionchus</taxon>
    </lineage>
</organism>
<protein>
    <submittedName>
        <fullName evidence="2">Uncharacterized protein</fullName>
    </submittedName>
</protein>
<name>A0A8R1Y8B4_PRIPA</name>
<gene>
    <name evidence="2" type="primary">WBGene00091806</name>
</gene>
<dbReference type="AlphaFoldDB" id="A0A8R1Y8B4"/>
<evidence type="ECO:0000313" key="3">
    <source>
        <dbReference type="Proteomes" id="UP000005239"/>
    </source>
</evidence>
<sequence>MRVLSFAVLLVLLSAAVAYVFNVESAPEDEDDSSTIRRPLRSLNMMDGPFGRKGSGRRLFPYYAGMGKGRR</sequence>
<evidence type="ECO:0000313" key="2">
    <source>
        <dbReference type="EnsemblMetazoa" id="PPA02252.1"/>
    </source>
</evidence>
<keyword evidence="1" id="KW-0732">Signal</keyword>
<feature type="chain" id="PRO_5035881300" evidence="1">
    <location>
        <begin position="19"/>
        <end position="71"/>
    </location>
</feature>
<reference evidence="3" key="1">
    <citation type="journal article" date="2008" name="Nat. Genet.">
        <title>The Pristionchus pacificus genome provides a unique perspective on nematode lifestyle and parasitism.</title>
        <authorList>
            <person name="Dieterich C."/>
            <person name="Clifton S.W."/>
            <person name="Schuster L.N."/>
            <person name="Chinwalla A."/>
            <person name="Delehaunty K."/>
            <person name="Dinkelacker I."/>
            <person name="Fulton L."/>
            <person name="Fulton R."/>
            <person name="Godfrey J."/>
            <person name="Minx P."/>
            <person name="Mitreva M."/>
            <person name="Roeseler W."/>
            <person name="Tian H."/>
            <person name="Witte H."/>
            <person name="Yang S.P."/>
            <person name="Wilson R.K."/>
            <person name="Sommer R.J."/>
        </authorList>
    </citation>
    <scope>NUCLEOTIDE SEQUENCE [LARGE SCALE GENOMIC DNA]</scope>
    <source>
        <strain evidence="3">PS312</strain>
    </source>
</reference>
<dbReference type="EnsemblMetazoa" id="PPA02252.1">
    <property type="protein sequence ID" value="PPA02252.1"/>
    <property type="gene ID" value="WBGene00091806"/>
</dbReference>
<keyword evidence="3" id="KW-1185">Reference proteome</keyword>
<feature type="signal peptide" evidence="1">
    <location>
        <begin position="1"/>
        <end position="18"/>
    </location>
</feature>
<proteinExistence type="predicted"/>
<evidence type="ECO:0000256" key="1">
    <source>
        <dbReference type="SAM" id="SignalP"/>
    </source>
</evidence>
<reference evidence="2" key="2">
    <citation type="submission" date="2022-06" db="UniProtKB">
        <authorList>
            <consortium name="EnsemblMetazoa"/>
        </authorList>
    </citation>
    <scope>IDENTIFICATION</scope>
    <source>
        <strain evidence="2">PS312</strain>
    </source>
</reference>
<accession>A0A8R1Y8B4</accession>